<keyword evidence="11" id="KW-0966">Cell projection</keyword>
<evidence type="ECO:0000256" key="7">
    <source>
        <dbReference type="PROSITE-ProRule" id="PRU00473"/>
    </source>
</evidence>
<reference evidence="11 12" key="1">
    <citation type="submission" date="2017-10" db="EMBL/GenBank/DDBJ databases">
        <title>Coral associated bacteria.</title>
        <authorList>
            <person name="Wang X."/>
        </authorList>
    </citation>
    <scope>NUCLEOTIDE SEQUENCE [LARGE SCALE GENOMIC DNA]</scope>
    <source>
        <strain evidence="11 12">SCSIO 43005</strain>
    </source>
</reference>
<dbReference type="Pfam" id="PF13677">
    <property type="entry name" value="MotB_plug"/>
    <property type="match status" value="1"/>
</dbReference>
<evidence type="ECO:0000256" key="4">
    <source>
        <dbReference type="ARBA" id="ARBA00022692"/>
    </source>
</evidence>
<comment type="subcellular location">
    <subcellularLocation>
        <location evidence="1">Cell membrane</location>
        <topology evidence="1">Single-pass membrane protein</topology>
    </subcellularLocation>
</comment>
<evidence type="ECO:0000256" key="6">
    <source>
        <dbReference type="ARBA" id="ARBA00023136"/>
    </source>
</evidence>
<comment type="similarity">
    <text evidence="2">Belongs to the MotB family.</text>
</comment>
<dbReference type="Gene3D" id="3.30.1330.60">
    <property type="entry name" value="OmpA-like domain"/>
    <property type="match status" value="1"/>
</dbReference>
<protein>
    <submittedName>
        <fullName evidence="11">Flagellar motor protein MotB</fullName>
    </submittedName>
</protein>
<feature type="transmembrane region" description="Helical" evidence="9">
    <location>
        <begin position="28"/>
        <end position="51"/>
    </location>
</feature>
<dbReference type="KEGG" id="hmd:CTT34_12495"/>
<keyword evidence="6 7" id="KW-0472">Membrane</keyword>
<dbReference type="GO" id="GO:0005886">
    <property type="term" value="C:plasma membrane"/>
    <property type="evidence" value="ECO:0007669"/>
    <property type="project" value="UniProtKB-SubCell"/>
</dbReference>
<dbReference type="InterPro" id="IPR050330">
    <property type="entry name" value="Bact_OuterMem_StrucFunc"/>
</dbReference>
<evidence type="ECO:0000313" key="12">
    <source>
        <dbReference type="Proteomes" id="UP000463949"/>
    </source>
</evidence>
<evidence type="ECO:0000259" key="10">
    <source>
        <dbReference type="PROSITE" id="PS51123"/>
    </source>
</evidence>
<evidence type="ECO:0000256" key="5">
    <source>
        <dbReference type="ARBA" id="ARBA00022989"/>
    </source>
</evidence>
<evidence type="ECO:0000256" key="1">
    <source>
        <dbReference type="ARBA" id="ARBA00004162"/>
    </source>
</evidence>
<dbReference type="PROSITE" id="PS51123">
    <property type="entry name" value="OMPA_2"/>
    <property type="match status" value="1"/>
</dbReference>
<dbReference type="AlphaFoldDB" id="A0A857GML3"/>
<dbReference type="InterPro" id="IPR006665">
    <property type="entry name" value="OmpA-like"/>
</dbReference>
<dbReference type="OrthoDB" id="9815217at2"/>
<proteinExistence type="inferred from homology"/>
<evidence type="ECO:0000256" key="9">
    <source>
        <dbReference type="SAM" id="Phobius"/>
    </source>
</evidence>
<feature type="compositionally biased region" description="Low complexity" evidence="8">
    <location>
        <begin position="157"/>
        <end position="171"/>
    </location>
</feature>
<dbReference type="EMBL" id="CP024621">
    <property type="protein sequence ID" value="QHD50445.1"/>
    <property type="molecule type" value="Genomic_DNA"/>
</dbReference>
<keyword evidence="11" id="KW-0282">Flagellum</keyword>
<evidence type="ECO:0000256" key="3">
    <source>
        <dbReference type="ARBA" id="ARBA00022475"/>
    </source>
</evidence>
<dbReference type="PANTHER" id="PTHR30329">
    <property type="entry name" value="STATOR ELEMENT OF FLAGELLAR MOTOR COMPLEX"/>
    <property type="match status" value="1"/>
</dbReference>
<dbReference type="RefSeq" id="WP_159342724.1">
    <property type="nucleotide sequence ID" value="NZ_CP024621.1"/>
</dbReference>
<organism evidence="11 12">
    <name type="scientific">Vreelandella aquamarina</name>
    <dbReference type="NCBI Taxonomy" id="77097"/>
    <lineage>
        <taxon>Bacteria</taxon>
        <taxon>Pseudomonadati</taxon>
        <taxon>Pseudomonadota</taxon>
        <taxon>Gammaproteobacteria</taxon>
        <taxon>Oceanospirillales</taxon>
        <taxon>Halomonadaceae</taxon>
        <taxon>Vreelandella</taxon>
    </lineage>
</organism>
<dbReference type="Proteomes" id="UP000463949">
    <property type="component" value="Chromosome"/>
</dbReference>
<dbReference type="InterPro" id="IPR036737">
    <property type="entry name" value="OmpA-like_sf"/>
</dbReference>
<evidence type="ECO:0000313" key="11">
    <source>
        <dbReference type="EMBL" id="QHD50445.1"/>
    </source>
</evidence>
<accession>A0A857GML3</accession>
<keyword evidence="5 9" id="KW-1133">Transmembrane helix</keyword>
<keyword evidence="4 9" id="KW-0812">Transmembrane</keyword>
<evidence type="ECO:0000256" key="2">
    <source>
        <dbReference type="ARBA" id="ARBA00008914"/>
    </source>
</evidence>
<feature type="region of interest" description="Disordered" evidence="8">
    <location>
        <begin position="157"/>
        <end position="178"/>
    </location>
</feature>
<keyword evidence="3" id="KW-1003">Cell membrane</keyword>
<dbReference type="CDD" id="cd07185">
    <property type="entry name" value="OmpA_C-like"/>
    <property type="match status" value="1"/>
</dbReference>
<dbReference type="InterPro" id="IPR025713">
    <property type="entry name" value="MotB-like_N_dom"/>
</dbReference>
<sequence length="357" mass="37854">MLEDHRSGPRHDSLMSTYPEDDSNSGWMISYIDIMTLLVALFVIIIAAAGVTSPDWTPDDAEVDTSTGLATPLEVPLPALLDERRPPRSPMPVVVPGELSPMAISAALGVAGLPPRAEVVPSVPPLLALPEEAVNSASPSEPTRVASLIDTLQAALASAPSSSTTRLPTPLVREEDPPAPLPLADYMVLLTDRPPVNVQEVSDEAISSALALTENLAERVEASPYLPNLEGVEVSRVAEGISLRVQDRLLFPSATAELTQGGSSLVGSLLETIQRYDGEVWVEGHSDSQTINTPEFSSNWALSSARAIAIVEALEAAGVAPERLRAVGLAATQPLEDNSTAEGRARNRRVEVVIHVE</sequence>
<feature type="domain" description="OmpA-like" evidence="10">
    <location>
        <begin position="237"/>
        <end position="357"/>
    </location>
</feature>
<evidence type="ECO:0000256" key="8">
    <source>
        <dbReference type="SAM" id="MobiDB-lite"/>
    </source>
</evidence>
<dbReference type="PANTHER" id="PTHR30329:SF21">
    <property type="entry name" value="LIPOPROTEIN YIAD-RELATED"/>
    <property type="match status" value="1"/>
</dbReference>
<keyword evidence="11" id="KW-0969">Cilium</keyword>
<dbReference type="Pfam" id="PF00691">
    <property type="entry name" value="OmpA"/>
    <property type="match status" value="1"/>
</dbReference>
<gene>
    <name evidence="11" type="ORF">CTT34_12495</name>
</gene>
<dbReference type="SUPFAM" id="SSF103088">
    <property type="entry name" value="OmpA-like"/>
    <property type="match status" value="1"/>
</dbReference>
<name>A0A857GML3_9GAMM</name>